<dbReference type="PANTHER" id="PTHR23404">
    <property type="entry name" value="MOLYBDOPTERIN SYNTHASE RELATED"/>
    <property type="match status" value="1"/>
</dbReference>
<dbReference type="FunFam" id="3.90.1170.40:FF:000002">
    <property type="entry name" value="Molybdopterin synthase catalytic subunit"/>
    <property type="match status" value="1"/>
</dbReference>
<evidence type="ECO:0000256" key="2">
    <source>
        <dbReference type="ARBA" id="ARBA00022679"/>
    </source>
</evidence>
<accession>A0A7S2WIL5</accession>
<evidence type="ECO:0000256" key="3">
    <source>
        <dbReference type="ARBA" id="ARBA00023150"/>
    </source>
</evidence>
<sequence length="187" mass="20708">MHGRQSFEYACLVASGFMLCKLVDKVVKWGKARAPDASTHVEITHVKVKQGELDIGELVDMVKSPFAGAIATFSGTTRNNFEDKTVTHLEYEGYVPMAEKQLKLICDEIRAKWQDIISIAIEHKLGSCPILDTSVIIAISSAHRAAALEATAFAIDSLKATVPIWKKELYAGSCPPKWKENTEFVKR</sequence>
<evidence type="ECO:0000256" key="4">
    <source>
        <dbReference type="HAMAP-Rule" id="MF_03052"/>
    </source>
</evidence>
<dbReference type="CDD" id="cd00756">
    <property type="entry name" value="MoaE"/>
    <property type="match status" value="1"/>
</dbReference>
<dbReference type="GO" id="GO:0030366">
    <property type="term" value="F:molybdopterin synthase activity"/>
    <property type="evidence" value="ECO:0007669"/>
    <property type="project" value="UniProtKB-UniRule"/>
</dbReference>
<reference evidence="5" key="1">
    <citation type="submission" date="2021-01" db="EMBL/GenBank/DDBJ databases">
        <authorList>
            <person name="Corre E."/>
            <person name="Pelletier E."/>
            <person name="Niang G."/>
            <person name="Scheremetjew M."/>
            <person name="Finn R."/>
            <person name="Kale V."/>
            <person name="Holt S."/>
            <person name="Cochrane G."/>
            <person name="Meng A."/>
            <person name="Brown T."/>
            <person name="Cohen L."/>
        </authorList>
    </citation>
    <scope>NUCLEOTIDE SEQUENCE</scope>
    <source>
        <strain evidence="5">NY070348D</strain>
    </source>
</reference>
<feature type="binding site" evidence="4">
    <location>
        <begin position="143"/>
        <end position="144"/>
    </location>
    <ligand>
        <name>substrate</name>
    </ligand>
</feature>
<dbReference type="Pfam" id="PF02391">
    <property type="entry name" value="MoaE"/>
    <property type="match status" value="1"/>
</dbReference>
<dbReference type="InterPro" id="IPR028888">
    <property type="entry name" value="MOCS2B_euk"/>
</dbReference>
<dbReference type="HAMAP" id="MF_03052">
    <property type="entry name" value="MOC2B"/>
    <property type="match status" value="1"/>
</dbReference>
<comment type="function">
    <text evidence="4">Catalytic subunit of the molybdopterin synthase complex, a complex that catalyzes the conversion of precursor Z into molybdopterin. Acts by mediating the incorporation of 2 sulfur atoms from thiocarboxylated MOCS2A into precursor Z to generate a dithiolene group.</text>
</comment>
<feature type="binding site" evidence="4">
    <location>
        <begin position="166"/>
        <end position="168"/>
    </location>
    <ligand>
        <name>substrate</name>
    </ligand>
</feature>
<keyword evidence="1 4" id="KW-0963">Cytoplasm</keyword>
<protein>
    <recommendedName>
        <fullName evidence="4">Molybdopterin synthase catalytic subunit</fullName>
        <ecNumber evidence="4">2.8.1.12</ecNumber>
    </recommendedName>
    <alternativeName>
        <fullName evidence="4">Molybdenum cofactor synthesis protein 2 large subunit</fullName>
    </alternativeName>
    <alternativeName>
        <fullName evidence="4">Molybdenum cofactor synthesis protein 2B</fullName>
        <shortName evidence="4">MOCS2B</shortName>
    </alternativeName>
</protein>
<dbReference type="UniPathway" id="UPA00344"/>
<comment type="pathway">
    <text evidence="4">Cofactor biosynthesis; molybdopterin biosynthesis.</text>
</comment>
<dbReference type="EC" id="2.8.1.12" evidence="4"/>
<dbReference type="EMBL" id="HBHK01016644">
    <property type="protein sequence ID" value="CAD9689977.1"/>
    <property type="molecule type" value="Transcribed_RNA"/>
</dbReference>
<gene>
    <name evidence="5" type="ORF">QSP1433_LOCUS10440</name>
</gene>
<comment type="subcellular location">
    <subcellularLocation>
        <location evidence="4">Cytoplasm</location>
    </subcellularLocation>
</comment>
<dbReference type="InterPro" id="IPR003448">
    <property type="entry name" value="Mopterin_biosynth_MoaE"/>
</dbReference>
<comment type="similarity">
    <text evidence="4">Belongs to the MoaE family. MOCS2B subfamily.</text>
</comment>
<proteinExistence type="inferred from homology"/>
<dbReference type="SUPFAM" id="SSF54690">
    <property type="entry name" value="Molybdopterin synthase subunit MoaE"/>
    <property type="match status" value="1"/>
</dbReference>
<dbReference type="InterPro" id="IPR036563">
    <property type="entry name" value="MoaE_sf"/>
</dbReference>
<keyword evidence="3 4" id="KW-0501">Molybdenum cofactor biosynthesis</keyword>
<name>A0A7S2WIL5_9STRA</name>
<dbReference type="GO" id="GO:1990140">
    <property type="term" value="C:molybdopterin synthase complex"/>
    <property type="evidence" value="ECO:0007669"/>
    <property type="project" value="UniProtKB-UniRule"/>
</dbReference>
<feature type="binding site" evidence="4">
    <location>
        <position position="159"/>
    </location>
    <ligand>
        <name>substrate</name>
    </ligand>
</feature>
<dbReference type="GO" id="GO:0006777">
    <property type="term" value="P:Mo-molybdopterin cofactor biosynthetic process"/>
    <property type="evidence" value="ECO:0007669"/>
    <property type="project" value="UniProtKB-UniRule"/>
</dbReference>
<organism evidence="5">
    <name type="scientific">Mucochytrium quahogii</name>
    <dbReference type="NCBI Taxonomy" id="96639"/>
    <lineage>
        <taxon>Eukaryota</taxon>
        <taxon>Sar</taxon>
        <taxon>Stramenopiles</taxon>
        <taxon>Bigyra</taxon>
        <taxon>Labyrinthulomycetes</taxon>
        <taxon>Thraustochytrida</taxon>
        <taxon>Thraustochytriidae</taxon>
        <taxon>Mucochytrium</taxon>
    </lineage>
</organism>
<evidence type="ECO:0000313" key="5">
    <source>
        <dbReference type="EMBL" id="CAD9689977.1"/>
    </source>
</evidence>
<evidence type="ECO:0000256" key="1">
    <source>
        <dbReference type="ARBA" id="ARBA00022490"/>
    </source>
</evidence>
<dbReference type="AlphaFoldDB" id="A0A7S2WIL5"/>
<keyword evidence="2 4" id="KW-0808">Transferase</keyword>
<comment type="subunit">
    <text evidence="4">Heterotetramer; composed of 2 small (MOCS2A) and 2 large (MOCS2B) subunits.</text>
</comment>
<comment type="catalytic activity">
    <reaction evidence="4">
        <text>2 [molybdopterin-synthase sulfur-carrier protein]-C-terminal-Gly-aminoethanethioate + cyclic pyranopterin phosphate + H2O = molybdopterin + 2 [molybdopterin-synthase sulfur-carrier protein]-C-terminal Gly-Gly + 2 H(+)</text>
        <dbReference type="Rhea" id="RHEA:26333"/>
        <dbReference type="Rhea" id="RHEA-COMP:12202"/>
        <dbReference type="Rhea" id="RHEA-COMP:19907"/>
        <dbReference type="ChEBI" id="CHEBI:15377"/>
        <dbReference type="ChEBI" id="CHEBI:15378"/>
        <dbReference type="ChEBI" id="CHEBI:58698"/>
        <dbReference type="ChEBI" id="CHEBI:59648"/>
        <dbReference type="ChEBI" id="CHEBI:90778"/>
        <dbReference type="ChEBI" id="CHEBI:232372"/>
        <dbReference type="EC" id="2.8.1.12"/>
    </reaction>
</comment>
<dbReference type="Gene3D" id="3.90.1170.40">
    <property type="entry name" value="Molybdopterin biosynthesis MoaE subunit"/>
    <property type="match status" value="1"/>
</dbReference>